<proteinExistence type="predicted"/>
<evidence type="ECO:0000313" key="3">
    <source>
        <dbReference type="Proteomes" id="UP000612282"/>
    </source>
</evidence>
<evidence type="ECO:0000259" key="1">
    <source>
        <dbReference type="Pfam" id="PF25535"/>
    </source>
</evidence>
<evidence type="ECO:0000313" key="2">
    <source>
        <dbReference type="EMBL" id="GID56271.1"/>
    </source>
</evidence>
<dbReference type="EMBL" id="BOMG01000057">
    <property type="protein sequence ID" value="GID56271.1"/>
    <property type="molecule type" value="Genomic_DNA"/>
</dbReference>
<dbReference type="Proteomes" id="UP000612282">
    <property type="component" value="Unassembled WGS sequence"/>
</dbReference>
<keyword evidence="3" id="KW-1185">Reference proteome</keyword>
<dbReference type="RefSeq" id="WP_203797841.1">
    <property type="nucleotide sequence ID" value="NZ_BAAAQE010000034.1"/>
</dbReference>
<organism evidence="2 3">
    <name type="scientific">Actinoplanes couchii</name>
    <dbReference type="NCBI Taxonomy" id="403638"/>
    <lineage>
        <taxon>Bacteria</taxon>
        <taxon>Bacillati</taxon>
        <taxon>Actinomycetota</taxon>
        <taxon>Actinomycetes</taxon>
        <taxon>Micromonosporales</taxon>
        <taxon>Micromonosporaceae</taxon>
        <taxon>Actinoplanes</taxon>
    </lineage>
</organism>
<reference evidence="2 3" key="1">
    <citation type="submission" date="2021-01" db="EMBL/GenBank/DDBJ databases">
        <title>Whole genome shotgun sequence of Actinoplanes couchii NBRC 106145.</title>
        <authorList>
            <person name="Komaki H."/>
            <person name="Tamura T."/>
        </authorList>
    </citation>
    <scope>NUCLEOTIDE SEQUENCE [LARGE SCALE GENOMIC DNA]</scope>
    <source>
        <strain evidence="2 3">NBRC 106145</strain>
    </source>
</reference>
<dbReference type="Pfam" id="PF25535">
    <property type="entry name" value="DUF7919"/>
    <property type="match status" value="1"/>
</dbReference>
<feature type="domain" description="DUF7919" evidence="1">
    <location>
        <begin position="3"/>
        <end position="54"/>
    </location>
</feature>
<accession>A0ABQ3XCQ7</accession>
<protein>
    <recommendedName>
        <fullName evidence="1">DUF7919 domain-containing protein</fullName>
    </recommendedName>
</protein>
<comment type="caution">
    <text evidence="2">The sequence shown here is derived from an EMBL/GenBank/DDBJ whole genome shotgun (WGS) entry which is preliminary data.</text>
</comment>
<dbReference type="InterPro" id="IPR057679">
    <property type="entry name" value="DUF7919"/>
</dbReference>
<sequence>MPTAEYAGRRLRLGFSEIRVPSGPRLLFAAPTQIWHYVTVHGYRPPDAFIEGVLNYDPAWPDGPWVPGDARREYWKGRH</sequence>
<name>A0ABQ3XCQ7_9ACTN</name>
<gene>
    <name evidence="2" type="ORF">Aco03nite_046750</name>
</gene>